<dbReference type="InterPro" id="IPR007803">
    <property type="entry name" value="Asp/Arg/Pro-Hydrxlase"/>
</dbReference>
<dbReference type="Proteomes" id="UP000035579">
    <property type="component" value="Chromosome"/>
</dbReference>
<name>A0AAC8QEK8_9BACT</name>
<dbReference type="InterPro" id="IPR027443">
    <property type="entry name" value="IPNS-like_sf"/>
</dbReference>
<proteinExistence type="predicted"/>
<feature type="domain" description="Aspartyl/asparaginy/proline hydroxylase" evidence="1">
    <location>
        <begin position="23"/>
        <end position="182"/>
    </location>
</feature>
<accession>A0AAC8QEK8</accession>
<sequence>MMATMNSRDAVPDSLRLPLRFDARRLREDLARLAPEEWIAHFNTSTYEGEWSGVALRAVGGVAGRLYPDPAASEPFADTPVLERCPGVREVLSAFACPIQSVRFLKLAAGARIREHRDYRLGYEDGEVRLHIPVVTSPAVGFFLSGQRVLMGEGECWYLNVNQPHRVDNTGDVDRIHLVLDCVLDDWLRELFARAAREAADAA</sequence>
<evidence type="ECO:0000259" key="1">
    <source>
        <dbReference type="Pfam" id="PF05118"/>
    </source>
</evidence>
<dbReference type="Gene3D" id="2.60.120.330">
    <property type="entry name" value="B-lactam Antibiotic, Isopenicillin N Synthase, Chain"/>
    <property type="match status" value="1"/>
</dbReference>
<dbReference type="Pfam" id="PF05118">
    <property type="entry name" value="Asp_Arg_Hydrox"/>
    <property type="match status" value="1"/>
</dbReference>
<reference evidence="2 3" key="1">
    <citation type="submission" date="2015-05" db="EMBL/GenBank/DDBJ databases">
        <title>Genome assembly of Archangium gephyra DSM 2261.</title>
        <authorList>
            <person name="Sharma G."/>
            <person name="Subramanian S."/>
        </authorList>
    </citation>
    <scope>NUCLEOTIDE SEQUENCE [LARGE SCALE GENOMIC DNA]</scope>
    <source>
        <strain evidence="2 3">DSM 2261</strain>
    </source>
</reference>
<organism evidence="2 3">
    <name type="scientific">Archangium gephyra</name>
    <dbReference type="NCBI Taxonomy" id="48"/>
    <lineage>
        <taxon>Bacteria</taxon>
        <taxon>Pseudomonadati</taxon>
        <taxon>Myxococcota</taxon>
        <taxon>Myxococcia</taxon>
        <taxon>Myxococcales</taxon>
        <taxon>Cystobacterineae</taxon>
        <taxon>Archangiaceae</taxon>
        <taxon>Archangium</taxon>
    </lineage>
</organism>
<dbReference type="SUPFAM" id="SSF51197">
    <property type="entry name" value="Clavaminate synthase-like"/>
    <property type="match status" value="1"/>
</dbReference>
<dbReference type="KEGG" id="age:AA314_07929"/>
<dbReference type="EMBL" id="CP011509">
    <property type="protein sequence ID" value="AKJ06303.1"/>
    <property type="molecule type" value="Genomic_DNA"/>
</dbReference>
<evidence type="ECO:0000313" key="3">
    <source>
        <dbReference type="Proteomes" id="UP000035579"/>
    </source>
</evidence>
<dbReference type="AlphaFoldDB" id="A0AAC8QEK8"/>
<evidence type="ECO:0000313" key="2">
    <source>
        <dbReference type="EMBL" id="AKJ06303.1"/>
    </source>
</evidence>
<protein>
    <submittedName>
        <fullName evidence="2">Aspartyl/asparaginyl beta-hydroxylase</fullName>
    </submittedName>
</protein>
<gene>
    <name evidence="2" type="ORF">AA314_07929</name>
</gene>